<keyword evidence="1" id="KW-0472">Membrane</keyword>
<protein>
    <submittedName>
        <fullName evidence="2">Uncharacterized protein</fullName>
    </submittedName>
</protein>
<evidence type="ECO:0000256" key="1">
    <source>
        <dbReference type="SAM" id="Phobius"/>
    </source>
</evidence>
<keyword evidence="1" id="KW-0812">Transmembrane</keyword>
<proteinExistence type="predicted"/>
<keyword evidence="1" id="KW-1133">Transmembrane helix</keyword>
<name>A0A1F8ATR1_9BACT</name>
<evidence type="ECO:0000313" key="2">
    <source>
        <dbReference type="EMBL" id="OGM55081.1"/>
    </source>
</evidence>
<dbReference type="Proteomes" id="UP000178603">
    <property type="component" value="Unassembled WGS sequence"/>
</dbReference>
<dbReference type="AlphaFoldDB" id="A0A1F8ATR1"/>
<gene>
    <name evidence="2" type="ORF">A3E44_04135</name>
</gene>
<feature type="transmembrane region" description="Helical" evidence="1">
    <location>
        <begin position="9"/>
        <end position="31"/>
    </location>
</feature>
<sequence length="174" mass="19401">MKKLTKNKLIFGVVLDVLLVVGSLILLNATLSSSRKLSQLRSLEIKYAGLVSPELVLSDLQQNEKTISDLESVFVDEQGFIDYVEKLDGFGDERLTFSFATQEPVKNRQGYLGLPLLLEFKGTKSEVGEALNKFGVLSEMVKFIDVEVLNSKDEDKLVVKVSAFLYTNEKFSGN</sequence>
<comment type="caution">
    <text evidence="2">The sequence shown here is derived from an EMBL/GenBank/DDBJ whole genome shotgun (WGS) entry which is preliminary data.</text>
</comment>
<organism evidence="2 3">
    <name type="scientific">Candidatus Woesebacteria bacterium RIFCSPHIGHO2_12_FULL_41_24</name>
    <dbReference type="NCBI Taxonomy" id="1802510"/>
    <lineage>
        <taxon>Bacteria</taxon>
        <taxon>Candidatus Woeseibacteriota</taxon>
    </lineage>
</organism>
<evidence type="ECO:0000313" key="3">
    <source>
        <dbReference type="Proteomes" id="UP000178603"/>
    </source>
</evidence>
<accession>A0A1F8ATR1</accession>
<dbReference type="EMBL" id="MGGW01000005">
    <property type="protein sequence ID" value="OGM55081.1"/>
    <property type="molecule type" value="Genomic_DNA"/>
</dbReference>
<reference evidence="2 3" key="1">
    <citation type="journal article" date="2016" name="Nat. Commun.">
        <title>Thousands of microbial genomes shed light on interconnected biogeochemical processes in an aquifer system.</title>
        <authorList>
            <person name="Anantharaman K."/>
            <person name="Brown C.T."/>
            <person name="Hug L.A."/>
            <person name="Sharon I."/>
            <person name="Castelle C.J."/>
            <person name="Probst A.J."/>
            <person name="Thomas B.C."/>
            <person name="Singh A."/>
            <person name="Wilkins M.J."/>
            <person name="Karaoz U."/>
            <person name="Brodie E.L."/>
            <person name="Williams K.H."/>
            <person name="Hubbard S.S."/>
            <person name="Banfield J.F."/>
        </authorList>
    </citation>
    <scope>NUCLEOTIDE SEQUENCE [LARGE SCALE GENOMIC DNA]</scope>
</reference>